<dbReference type="Gene3D" id="3.40.30.10">
    <property type="entry name" value="Glutaredoxin"/>
    <property type="match status" value="1"/>
</dbReference>
<keyword evidence="10" id="KW-1185">Reference proteome</keyword>
<dbReference type="SUPFAM" id="SSF52833">
    <property type="entry name" value="Thioredoxin-like"/>
    <property type="match status" value="1"/>
</dbReference>
<dbReference type="FunFam" id="3.40.30.10:FF:000001">
    <property type="entry name" value="Thioredoxin"/>
    <property type="match status" value="1"/>
</dbReference>
<proteinExistence type="inferred from homology"/>
<evidence type="ECO:0000256" key="3">
    <source>
        <dbReference type="ARBA" id="ARBA00022723"/>
    </source>
</evidence>
<keyword evidence="3" id="KW-0479">Metal-binding</keyword>
<dbReference type="PANTHER" id="PTHR45663">
    <property type="entry name" value="GEO12009P1"/>
    <property type="match status" value="1"/>
</dbReference>
<dbReference type="GO" id="GO:0005829">
    <property type="term" value="C:cytosol"/>
    <property type="evidence" value="ECO:0007669"/>
    <property type="project" value="TreeGrafter"/>
</dbReference>
<dbReference type="AlphaFoldDB" id="A0A9X1YI11"/>
<dbReference type="RefSeq" id="WP_248668656.1">
    <property type="nucleotide sequence ID" value="NZ_JALPRX010000088.1"/>
</dbReference>
<comment type="similarity">
    <text evidence="1">Belongs to the thioredoxin family.</text>
</comment>
<keyword evidence="2" id="KW-0813">Transport</keyword>
<dbReference type="InterPro" id="IPR017937">
    <property type="entry name" value="Thioredoxin_CS"/>
</dbReference>
<dbReference type="CDD" id="cd02947">
    <property type="entry name" value="TRX_family"/>
    <property type="match status" value="1"/>
</dbReference>
<dbReference type="InterPro" id="IPR049299">
    <property type="entry name" value="Thio2_N"/>
</dbReference>
<evidence type="ECO:0000313" key="9">
    <source>
        <dbReference type="EMBL" id="MCK8786541.1"/>
    </source>
</evidence>
<dbReference type="Pfam" id="PF21352">
    <property type="entry name" value="Zn_ribbon_Thio2"/>
    <property type="match status" value="1"/>
</dbReference>
<evidence type="ECO:0000256" key="4">
    <source>
        <dbReference type="ARBA" id="ARBA00022982"/>
    </source>
</evidence>
<sequence length="145" mass="16042">MSDTFHVVCPKCDATNRIPRDRPVDAAKCGRCHARLFEGKPIALTTGRFRKHVAENDIPVIADFWAAWCGPCRTMAPVFERAARELEPRARFVKVDVDAEPQLANEYGIQGIPALIAFKKGQVAARRAGVTDLNALKGWVQQLAT</sequence>
<evidence type="ECO:0000256" key="6">
    <source>
        <dbReference type="ARBA" id="ARBA00023284"/>
    </source>
</evidence>
<dbReference type="NCBIfam" id="NF008229">
    <property type="entry name" value="PRK10996.1"/>
    <property type="match status" value="1"/>
</dbReference>
<protein>
    <recommendedName>
        <fullName evidence="7">Thioredoxin</fullName>
    </recommendedName>
</protein>
<dbReference type="Proteomes" id="UP001139516">
    <property type="component" value="Unassembled WGS sequence"/>
</dbReference>
<gene>
    <name evidence="9" type="primary">trxC</name>
    <name evidence="9" type="ORF">M0638_19375</name>
</gene>
<dbReference type="PANTHER" id="PTHR45663:SF11">
    <property type="entry name" value="GEO12009P1"/>
    <property type="match status" value="1"/>
</dbReference>
<accession>A0A9X1YI11</accession>
<dbReference type="PROSITE" id="PS51352">
    <property type="entry name" value="THIOREDOXIN_2"/>
    <property type="match status" value="1"/>
</dbReference>
<dbReference type="NCBIfam" id="TIGR01068">
    <property type="entry name" value="thioredoxin"/>
    <property type="match status" value="1"/>
</dbReference>
<dbReference type="GO" id="GO:0045454">
    <property type="term" value="P:cell redox homeostasis"/>
    <property type="evidence" value="ECO:0007669"/>
    <property type="project" value="TreeGrafter"/>
</dbReference>
<keyword evidence="5" id="KW-1015">Disulfide bond</keyword>
<dbReference type="Pfam" id="PF00085">
    <property type="entry name" value="Thioredoxin"/>
    <property type="match status" value="1"/>
</dbReference>
<evidence type="ECO:0000259" key="8">
    <source>
        <dbReference type="PROSITE" id="PS51352"/>
    </source>
</evidence>
<comment type="caution">
    <text evidence="9">The sequence shown here is derived from an EMBL/GenBank/DDBJ whole genome shotgun (WGS) entry which is preliminary data.</text>
</comment>
<dbReference type="GO" id="GO:0046872">
    <property type="term" value="F:metal ion binding"/>
    <property type="evidence" value="ECO:0007669"/>
    <property type="project" value="UniProtKB-KW"/>
</dbReference>
<keyword evidence="6" id="KW-0676">Redox-active center</keyword>
<dbReference type="EMBL" id="JALPRX010000088">
    <property type="protein sequence ID" value="MCK8786541.1"/>
    <property type="molecule type" value="Genomic_DNA"/>
</dbReference>
<dbReference type="PRINTS" id="PR00421">
    <property type="entry name" value="THIOREDOXIN"/>
</dbReference>
<dbReference type="InterPro" id="IPR005746">
    <property type="entry name" value="Thioredoxin"/>
</dbReference>
<dbReference type="PROSITE" id="PS00194">
    <property type="entry name" value="THIOREDOXIN_1"/>
    <property type="match status" value="1"/>
</dbReference>
<evidence type="ECO:0000256" key="2">
    <source>
        <dbReference type="ARBA" id="ARBA00022448"/>
    </source>
</evidence>
<organism evidence="9 10">
    <name type="scientific">Roseomonas acroporae</name>
    <dbReference type="NCBI Taxonomy" id="2937791"/>
    <lineage>
        <taxon>Bacteria</taxon>
        <taxon>Pseudomonadati</taxon>
        <taxon>Pseudomonadota</taxon>
        <taxon>Alphaproteobacteria</taxon>
        <taxon>Acetobacterales</taxon>
        <taxon>Roseomonadaceae</taxon>
        <taxon>Roseomonas</taxon>
    </lineage>
</organism>
<feature type="domain" description="Thioredoxin" evidence="8">
    <location>
        <begin position="18"/>
        <end position="145"/>
    </location>
</feature>
<name>A0A9X1YI11_9PROT</name>
<dbReference type="GO" id="GO:0015035">
    <property type="term" value="F:protein-disulfide reductase activity"/>
    <property type="evidence" value="ECO:0007669"/>
    <property type="project" value="UniProtKB-UniRule"/>
</dbReference>
<reference evidence="9" key="1">
    <citation type="submission" date="2022-04" db="EMBL/GenBank/DDBJ databases">
        <title>Roseomonas acroporae sp. nov., isolated from coral Acropora digitifera.</title>
        <authorList>
            <person name="Sun H."/>
        </authorList>
    </citation>
    <scope>NUCLEOTIDE SEQUENCE</scope>
    <source>
        <strain evidence="9">NAR14</strain>
    </source>
</reference>
<evidence type="ECO:0000256" key="5">
    <source>
        <dbReference type="ARBA" id="ARBA00023157"/>
    </source>
</evidence>
<dbReference type="InterPro" id="IPR036249">
    <property type="entry name" value="Thioredoxin-like_sf"/>
</dbReference>
<evidence type="ECO:0000313" key="10">
    <source>
        <dbReference type="Proteomes" id="UP001139516"/>
    </source>
</evidence>
<dbReference type="InterPro" id="IPR013766">
    <property type="entry name" value="Thioredoxin_domain"/>
</dbReference>
<evidence type="ECO:0000256" key="7">
    <source>
        <dbReference type="NCBIfam" id="TIGR01068"/>
    </source>
</evidence>
<dbReference type="Gene3D" id="2.30.30.380">
    <property type="entry name" value="Zn-finger domain of Sec23/24"/>
    <property type="match status" value="1"/>
</dbReference>
<keyword evidence="4" id="KW-0249">Electron transport</keyword>
<evidence type="ECO:0000256" key="1">
    <source>
        <dbReference type="ARBA" id="ARBA00008987"/>
    </source>
</evidence>